<protein>
    <submittedName>
        <fullName evidence="2">Uncharacterized protein</fullName>
    </submittedName>
</protein>
<name>Q2CCF6_OCEGH</name>
<dbReference type="eggNOG" id="ENOG5032SC7">
    <property type="taxonomic scope" value="Bacteria"/>
</dbReference>
<sequence length="182" mass="19181">MADFLRPEAVAALARWREVMIAAALFAAGLWLGLTSFGILGWIGWLLAAGGVALGYAALQRLRFARGGGGVGIVTIDERRVVYYGPLTGGVADLDALLRLELDPQAHPAHWILTSEDGEQLAIPVDAEGADGLFDLFAALPGLSPGTLVSRVETPPTGRTILWQRSATAPAIAKQARTPTVD</sequence>
<keyword evidence="1" id="KW-0812">Transmembrane</keyword>
<organism evidence="2 3">
    <name type="scientific">Oceanicola granulosus (strain ATCC BAA-861 / DSM 15982 / KCTC 12143 / HTCC2516)</name>
    <dbReference type="NCBI Taxonomy" id="314256"/>
    <lineage>
        <taxon>Bacteria</taxon>
        <taxon>Pseudomonadati</taxon>
        <taxon>Pseudomonadota</taxon>
        <taxon>Alphaproteobacteria</taxon>
        <taxon>Rhodobacterales</taxon>
        <taxon>Roseobacteraceae</taxon>
        <taxon>Oceanicola</taxon>
    </lineage>
</organism>
<evidence type="ECO:0000313" key="2">
    <source>
        <dbReference type="EMBL" id="EAR50362.1"/>
    </source>
</evidence>
<dbReference type="HOGENOM" id="CLU_126609_0_0_5"/>
<keyword evidence="1" id="KW-1133">Transmembrane helix</keyword>
<feature type="transmembrane region" description="Helical" evidence="1">
    <location>
        <begin position="39"/>
        <end position="59"/>
    </location>
</feature>
<dbReference type="STRING" id="314256.OG2516_16636"/>
<evidence type="ECO:0000256" key="1">
    <source>
        <dbReference type="SAM" id="Phobius"/>
    </source>
</evidence>
<dbReference type="AlphaFoldDB" id="Q2CCF6"/>
<dbReference type="OrthoDB" id="7851333at2"/>
<evidence type="ECO:0000313" key="3">
    <source>
        <dbReference type="Proteomes" id="UP000003635"/>
    </source>
</evidence>
<feature type="transmembrane region" description="Helical" evidence="1">
    <location>
        <begin position="12"/>
        <end position="33"/>
    </location>
</feature>
<keyword evidence="1" id="KW-0472">Membrane</keyword>
<dbReference type="RefSeq" id="WP_007256885.1">
    <property type="nucleotide sequence ID" value="NZ_CH724109.1"/>
</dbReference>
<dbReference type="Proteomes" id="UP000003635">
    <property type="component" value="Unassembled WGS sequence"/>
</dbReference>
<accession>Q2CCF6</accession>
<dbReference type="EMBL" id="AAOT01000030">
    <property type="protein sequence ID" value="EAR50362.1"/>
    <property type="molecule type" value="Genomic_DNA"/>
</dbReference>
<proteinExistence type="predicted"/>
<reference evidence="2 3" key="1">
    <citation type="journal article" date="2010" name="J. Bacteriol.">
        <title>Genome sequences of Oceanicola granulosus HTCC2516(T) and Oceanicola batsensis HTCC2597(TDelta).</title>
        <authorList>
            <person name="Thrash J.C."/>
            <person name="Cho J.C."/>
            <person name="Vergin K.L."/>
            <person name="Giovannoni S.J."/>
        </authorList>
    </citation>
    <scope>NUCLEOTIDE SEQUENCE [LARGE SCALE GENOMIC DNA]</scope>
    <source>
        <strain evidence="3">ATCC BAA-861 / DSM 15982 / KCTC 12143 / HTCC2516</strain>
    </source>
</reference>
<gene>
    <name evidence="2" type="ORF">OG2516_16636</name>
</gene>
<comment type="caution">
    <text evidence="2">The sequence shown here is derived from an EMBL/GenBank/DDBJ whole genome shotgun (WGS) entry which is preliminary data.</text>
</comment>
<keyword evidence="3" id="KW-1185">Reference proteome</keyword>